<name>A0A9W6PFV1_9ACTN</name>
<dbReference type="EMBL" id="BSRX01000010">
    <property type="protein sequence ID" value="GLW54106.1"/>
    <property type="molecule type" value="Genomic_DNA"/>
</dbReference>
<comment type="caution">
    <text evidence="1">The sequence shown here is derived from an EMBL/GenBank/DDBJ whole genome shotgun (WGS) entry which is preliminary data.</text>
</comment>
<organism evidence="1 2">
    <name type="scientific">Kitasatospora phosalacinea</name>
    <dbReference type="NCBI Taxonomy" id="2065"/>
    <lineage>
        <taxon>Bacteria</taxon>
        <taxon>Bacillati</taxon>
        <taxon>Actinomycetota</taxon>
        <taxon>Actinomycetes</taxon>
        <taxon>Kitasatosporales</taxon>
        <taxon>Streptomycetaceae</taxon>
        <taxon>Kitasatospora</taxon>
    </lineage>
</organism>
<dbReference type="Proteomes" id="UP001165143">
    <property type="component" value="Unassembled WGS sequence"/>
</dbReference>
<accession>A0A9W6PFV1</accession>
<protein>
    <submittedName>
        <fullName evidence="1">Uncharacterized protein</fullName>
    </submittedName>
</protein>
<evidence type="ECO:0000313" key="2">
    <source>
        <dbReference type="Proteomes" id="UP001165143"/>
    </source>
</evidence>
<evidence type="ECO:0000313" key="1">
    <source>
        <dbReference type="EMBL" id="GLW54106.1"/>
    </source>
</evidence>
<proteinExistence type="predicted"/>
<reference evidence="1" key="1">
    <citation type="submission" date="2023-02" db="EMBL/GenBank/DDBJ databases">
        <title>Kitasatospora phosalacinea NBRC 14362.</title>
        <authorList>
            <person name="Ichikawa N."/>
            <person name="Sato H."/>
            <person name="Tonouchi N."/>
        </authorList>
    </citation>
    <scope>NUCLEOTIDE SEQUENCE</scope>
    <source>
        <strain evidence="1">NBRC 14362</strain>
    </source>
</reference>
<sequence>MPSGGVGRGVTRWAQAKGLGRSGGLAFDADGRTLVVAHLDGTVTRWNRASGTLLAEHRPPADDSYDWDRIGCACGRGAAHVPADLERLLTARTVEEASGRGLDGHVVRDCFLAEAALPVALLGTAALRRGGLSGPARRELVELLSAVADGEAGTEACERGWGRLGDRCRSAMAEGVPLFHRLLAEEAHEDLVTLLRDLGEDREAVERAYRATWEREEARKRSEGGAATE</sequence>
<dbReference type="SUPFAM" id="SSF63829">
    <property type="entry name" value="Calcium-dependent phosphotriesterase"/>
    <property type="match status" value="1"/>
</dbReference>
<gene>
    <name evidence="1" type="ORF">Kpho01_21170</name>
</gene>
<dbReference type="RefSeq" id="WP_033253232.1">
    <property type="nucleotide sequence ID" value="NZ_BSRX01000010.1"/>
</dbReference>
<dbReference type="OrthoDB" id="4228720at2"/>
<dbReference type="AlphaFoldDB" id="A0A9W6PFV1"/>